<dbReference type="PANTHER" id="PTHR40252">
    <property type="entry name" value="BLR0328 PROTEIN"/>
    <property type="match status" value="1"/>
</dbReference>
<dbReference type="SMART" id="SM00897">
    <property type="entry name" value="FIST"/>
    <property type="match status" value="1"/>
</dbReference>
<gene>
    <name evidence="3" type="ORF">ENW50_05785</name>
</gene>
<protein>
    <submittedName>
        <fullName evidence="3">FIST domain protein</fullName>
    </submittedName>
</protein>
<name>A0A7V4XSA2_9BACT</name>
<reference evidence="3" key="1">
    <citation type="journal article" date="2020" name="mSystems">
        <title>Genome- and Community-Level Interaction Insights into Carbon Utilization and Element Cycling Functions of Hydrothermarchaeota in Hydrothermal Sediment.</title>
        <authorList>
            <person name="Zhou Z."/>
            <person name="Liu Y."/>
            <person name="Xu W."/>
            <person name="Pan J."/>
            <person name="Luo Z.H."/>
            <person name="Li M."/>
        </authorList>
    </citation>
    <scope>NUCLEOTIDE SEQUENCE [LARGE SCALE GENOMIC DNA]</scope>
    <source>
        <strain evidence="3">SpSt-855</strain>
    </source>
</reference>
<proteinExistence type="predicted"/>
<evidence type="ECO:0000259" key="1">
    <source>
        <dbReference type="SMART" id="SM00897"/>
    </source>
</evidence>
<feature type="domain" description="FIST C-domain" evidence="2">
    <location>
        <begin position="227"/>
        <end position="367"/>
    </location>
</feature>
<evidence type="ECO:0000259" key="2">
    <source>
        <dbReference type="SMART" id="SM01204"/>
    </source>
</evidence>
<dbReference type="EMBL" id="DTKL01000032">
    <property type="protein sequence ID" value="HGY94181.1"/>
    <property type="molecule type" value="Genomic_DNA"/>
</dbReference>
<dbReference type="PANTHER" id="PTHR40252:SF2">
    <property type="entry name" value="BLR0328 PROTEIN"/>
    <property type="match status" value="1"/>
</dbReference>
<comment type="caution">
    <text evidence="3">The sequence shown here is derived from an EMBL/GenBank/DDBJ whole genome shotgun (WGS) entry which is preliminary data.</text>
</comment>
<accession>A0A7V4XSA2</accession>
<feature type="domain" description="FIST" evidence="1">
    <location>
        <begin position="31"/>
        <end position="226"/>
    </location>
</feature>
<organism evidence="3">
    <name type="scientific">Acidobacterium capsulatum</name>
    <dbReference type="NCBI Taxonomy" id="33075"/>
    <lineage>
        <taxon>Bacteria</taxon>
        <taxon>Pseudomonadati</taxon>
        <taxon>Acidobacteriota</taxon>
        <taxon>Terriglobia</taxon>
        <taxon>Terriglobales</taxon>
        <taxon>Acidobacteriaceae</taxon>
        <taxon>Acidobacterium</taxon>
    </lineage>
</organism>
<sequence>MTRTASAFSREKKSVAAGEDLGAQLAASVPHPDAIIVFLSAQHDYPGVLRQLRARFPKSQILGCSSAGEFNTAHQGEGSASAFAISSPDMLFTAAFATGISRDPANAARQLLSGFRGFKENRYPYRSAIVLNDALAGSADELVTILNMETGGHYKFFGGGAGDDAAFVSTHVFYGDQAATDAAVALEILSTRPIGVGVRHGWTAATEPMRVTSSKGNIVESLEAVAAAEIFAHHAQQTGQPFDLAAPLPFFLHNIAGMHQQEGFKLRVPLAIVNDGAVCFAAEIPQGSAISIMSATPESAMRAAHSAAQEAMRQLDGHKPGGALLFDCVATRLRLGSNFGQEVQLVQKTIGDVELAGCNTYGQVATLENQFAGFHNCTAVVCVFPE</sequence>
<dbReference type="InterPro" id="IPR019494">
    <property type="entry name" value="FIST_C"/>
</dbReference>
<evidence type="ECO:0000313" key="3">
    <source>
        <dbReference type="EMBL" id="HGY94181.1"/>
    </source>
</evidence>
<dbReference type="Pfam" id="PF08495">
    <property type="entry name" value="FIST"/>
    <property type="match status" value="1"/>
</dbReference>
<dbReference type="AlphaFoldDB" id="A0A7V4XSA2"/>
<dbReference type="Pfam" id="PF10442">
    <property type="entry name" value="FIST_C"/>
    <property type="match status" value="1"/>
</dbReference>
<dbReference type="SMART" id="SM01204">
    <property type="entry name" value="FIST_C"/>
    <property type="match status" value="1"/>
</dbReference>
<dbReference type="InterPro" id="IPR013702">
    <property type="entry name" value="FIST_domain_N"/>
</dbReference>